<dbReference type="Pfam" id="PF22314">
    <property type="entry name" value="NPC1_MLD"/>
    <property type="match status" value="1"/>
</dbReference>
<proteinExistence type="predicted"/>
<sequence>MWTFVVVCCAISSPMFRAWLEAVFAELTIVFFNWLSAVSVAVAAFFVCALAIECLGIKATVLDACARRCAAAKRHGEEDKTMPSETAGRVTGTFTAHRHHHQLPSTASLSQPRRRHSAMPRVARALNESSSMTLRSLMTVMALAPAVVATTANAHAYGMTPARNLQTSTGSDVPFTLADNATELESLRQKLTTCKYSKEKECVNDPTSLPEFGEYKRGPGRCAAFDAAYIDGITDPSSATPNRYLPIGAEEANARGFKNKFSEWSKTSRDNFKLDCPLLYNETIAKGQDYLCCTEKQYGGLNTQVRMIPGLCSSCKENLRNVWCQMTCNPSNSMFMEINQVRIKEGDKDHAGAVFPAIEEATYFVGKDWIRDIYDFCKKDSSFALLCNPNQNCTDGYGLLRFMGQYKLNSLGAPLQINVKTMDEYPEDVQKEKFCACGSTSTDCYRPQDGRLRSCAGVCGSVCAVDANDKRKYTEACYGAVRLSDNAGEATETMDPKWKPFMDFMASNLTESNYDVLNYFLAMFGGVAAIALVLGFMYAICHRRKYAAASSSQLATDENRRGEFAPERRLSCVDAFMTTILKRWGLFLASGKGTYIVLLSALAFAVLCMAGLYNVEVETDPVKLWVAETSRPFKERDRYGELFMPFYRTEQLVMIPKDGGSISRREYLREAIRIQQDIAKIVHGPVDGKFPERITLEDICWKATGTACTVNSITHKLKAGETLPPALSDCPCLSAFGAPMNLYNTILGGFPVGADKNTTLYLESKAMLSTALVYNYYELEKNDPAVQWEREFINLLKDEAESNKLFNLYFMAEASVQDEIESSSKGDILPIAMSYALMILTEERLRREQPELFQGIANDKSAVEHTAAVIVSEAVGYIGPIAINWVFQMTILLCIMTLDKRRELSAKYDILCCVRSEPVKTVAPPVPAESFPSLFGMFATASAGAMCSYGGGSIYRGQFSVDEKPIPVVKADTQQVVLNSTGYGKQVSAFSTGYGKQVSAFSYMVISTANPKQQDFIDAYAQARRAAEWISEKTGIDVWAYSLTYVFFDHMLTLADSRIFQKYYFRMYMMLVVCGLLNGMVLLPVVLSVCVDVKAFFLRRRGEKDITVQVVEVTESPAFRAVETTKLSPDSASTGHSNSD</sequence>
<dbReference type="GO" id="GO:0016020">
    <property type="term" value="C:membrane"/>
    <property type="evidence" value="ECO:0007669"/>
    <property type="project" value="UniProtKB-SubCell"/>
</dbReference>
<keyword evidence="9" id="KW-1185">Reference proteome</keyword>
<evidence type="ECO:0000313" key="8">
    <source>
        <dbReference type="EMBL" id="KAJ0397756.1"/>
    </source>
</evidence>
<dbReference type="Proteomes" id="UP001209570">
    <property type="component" value="Unassembled WGS sequence"/>
</dbReference>
<gene>
    <name evidence="8" type="ORF">P43SY_005613</name>
</gene>
<dbReference type="InterPro" id="IPR053956">
    <property type="entry name" value="NPC1_MLD"/>
</dbReference>
<organism evidence="8 9">
    <name type="scientific">Pythium insidiosum</name>
    <name type="common">Pythiosis disease agent</name>
    <dbReference type="NCBI Taxonomy" id="114742"/>
    <lineage>
        <taxon>Eukaryota</taxon>
        <taxon>Sar</taxon>
        <taxon>Stramenopiles</taxon>
        <taxon>Oomycota</taxon>
        <taxon>Peronosporomycetes</taxon>
        <taxon>Pythiales</taxon>
        <taxon>Pythiaceae</taxon>
        <taxon>Pythium</taxon>
    </lineage>
</organism>
<evidence type="ECO:0000256" key="2">
    <source>
        <dbReference type="ARBA" id="ARBA00022692"/>
    </source>
</evidence>
<comment type="subcellular location">
    <subcellularLocation>
        <location evidence="1">Membrane</location>
        <topology evidence="1">Multi-pass membrane protein</topology>
    </subcellularLocation>
</comment>
<evidence type="ECO:0000256" key="1">
    <source>
        <dbReference type="ARBA" id="ARBA00004141"/>
    </source>
</evidence>
<feature type="transmembrane region" description="Helical" evidence="5">
    <location>
        <begin position="519"/>
        <end position="541"/>
    </location>
</feature>
<dbReference type="PANTHER" id="PTHR45727">
    <property type="entry name" value="NPC INTRACELLULAR CHOLESTEROL TRANSPORTER 1"/>
    <property type="match status" value="1"/>
</dbReference>
<evidence type="ECO:0000313" key="9">
    <source>
        <dbReference type="Proteomes" id="UP001209570"/>
    </source>
</evidence>
<feature type="transmembrane region" description="Helical" evidence="5">
    <location>
        <begin position="593"/>
        <end position="613"/>
    </location>
</feature>
<dbReference type="PANTHER" id="PTHR45727:SF2">
    <property type="entry name" value="NPC INTRACELLULAR CHOLESTEROL TRANSPORTER 1"/>
    <property type="match status" value="1"/>
</dbReference>
<dbReference type="Pfam" id="PF16414">
    <property type="entry name" value="NPC1_N"/>
    <property type="match status" value="1"/>
</dbReference>
<dbReference type="EMBL" id="JAKCXM010000239">
    <property type="protein sequence ID" value="KAJ0397756.1"/>
    <property type="molecule type" value="Genomic_DNA"/>
</dbReference>
<feature type="transmembrane region" description="Helical" evidence="5">
    <location>
        <begin position="1067"/>
        <end position="1091"/>
    </location>
</feature>
<dbReference type="GO" id="GO:0032934">
    <property type="term" value="F:sterol binding"/>
    <property type="evidence" value="ECO:0007669"/>
    <property type="project" value="TreeGrafter"/>
</dbReference>
<protein>
    <recommendedName>
        <fullName evidence="10">Niemann-Pick C1 N-terminal domain-containing protein</fullName>
    </recommendedName>
</protein>
<evidence type="ECO:0000256" key="3">
    <source>
        <dbReference type="ARBA" id="ARBA00022989"/>
    </source>
</evidence>
<accession>A0AAD5LYJ9</accession>
<evidence type="ECO:0000256" key="4">
    <source>
        <dbReference type="ARBA" id="ARBA00023136"/>
    </source>
</evidence>
<feature type="domain" description="Niemann-Pick C1 N-terminal" evidence="6">
    <location>
        <begin position="262"/>
        <end position="470"/>
    </location>
</feature>
<name>A0AAD5LYJ9_PYTIN</name>
<keyword evidence="2 5" id="KW-0812">Transmembrane</keyword>
<evidence type="ECO:0000259" key="6">
    <source>
        <dbReference type="Pfam" id="PF16414"/>
    </source>
</evidence>
<dbReference type="AlphaFoldDB" id="A0AAD5LYJ9"/>
<dbReference type="GO" id="GO:0015918">
    <property type="term" value="P:sterol transport"/>
    <property type="evidence" value="ECO:0007669"/>
    <property type="project" value="TreeGrafter"/>
</dbReference>
<evidence type="ECO:0000259" key="7">
    <source>
        <dbReference type="Pfam" id="PF22314"/>
    </source>
</evidence>
<reference evidence="8" key="1">
    <citation type="submission" date="2021-12" db="EMBL/GenBank/DDBJ databases">
        <title>Prjna785345.</title>
        <authorList>
            <person name="Rujirawat T."/>
            <person name="Krajaejun T."/>
        </authorList>
    </citation>
    <scope>NUCLEOTIDE SEQUENCE</scope>
    <source>
        <strain evidence="8">Pi057C3</strain>
    </source>
</reference>
<feature type="transmembrane region" description="Helical" evidence="5">
    <location>
        <begin position="30"/>
        <end position="52"/>
    </location>
</feature>
<evidence type="ECO:0008006" key="10">
    <source>
        <dbReference type="Google" id="ProtNLM"/>
    </source>
</evidence>
<comment type="caution">
    <text evidence="8">The sequence shown here is derived from an EMBL/GenBank/DDBJ whole genome shotgun (WGS) entry which is preliminary data.</text>
</comment>
<keyword evidence="3 5" id="KW-1133">Transmembrane helix</keyword>
<dbReference type="InterPro" id="IPR032190">
    <property type="entry name" value="NPC1_N"/>
</dbReference>
<keyword evidence="4 5" id="KW-0472">Membrane</keyword>
<feature type="domain" description="NPC1 middle luminal" evidence="7">
    <location>
        <begin position="730"/>
        <end position="813"/>
    </location>
</feature>
<evidence type="ECO:0000256" key="5">
    <source>
        <dbReference type="SAM" id="Phobius"/>
    </source>
</evidence>